<dbReference type="EMBL" id="CAACVJ010000353">
    <property type="protein sequence ID" value="VEP16185.1"/>
    <property type="molecule type" value="Genomic_DNA"/>
</dbReference>
<evidence type="ECO:0000256" key="1">
    <source>
        <dbReference type="ARBA" id="ARBA00022741"/>
    </source>
</evidence>
<dbReference type="GO" id="GO:0016226">
    <property type="term" value="P:iron-sulfur cluster assembly"/>
    <property type="evidence" value="ECO:0007669"/>
    <property type="project" value="InterPro"/>
</dbReference>
<gene>
    <name evidence="3" type="ORF">H1P_4160005</name>
</gene>
<evidence type="ECO:0000256" key="2">
    <source>
        <dbReference type="ARBA" id="ARBA00022840"/>
    </source>
</evidence>
<proteinExistence type="predicted"/>
<dbReference type="PANTHER" id="PTHR42961">
    <property type="entry name" value="IRON-SULFUR PROTEIN NUBPL"/>
    <property type="match status" value="1"/>
</dbReference>
<dbReference type="Gene3D" id="3.40.50.300">
    <property type="entry name" value="P-loop containing nucleotide triphosphate hydrolases"/>
    <property type="match status" value="1"/>
</dbReference>
<dbReference type="InterPro" id="IPR033756">
    <property type="entry name" value="YlxH/NBP35"/>
</dbReference>
<keyword evidence="1" id="KW-0547">Nucleotide-binding</keyword>
<dbReference type="GO" id="GO:0051539">
    <property type="term" value="F:4 iron, 4 sulfur cluster binding"/>
    <property type="evidence" value="ECO:0007669"/>
    <property type="project" value="TreeGrafter"/>
</dbReference>
<reference evidence="3 4" key="1">
    <citation type="submission" date="2019-01" db="EMBL/GenBank/DDBJ databases">
        <authorList>
            <person name="Brito A."/>
        </authorList>
    </citation>
    <scope>NUCLEOTIDE SEQUENCE [LARGE SCALE GENOMIC DNA]</scope>
    <source>
        <strain evidence="3">1</strain>
    </source>
</reference>
<dbReference type="Proteomes" id="UP000320055">
    <property type="component" value="Unassembled WGS sequence"/>
</dbReference>
<dbReference type="GO" id="GO:0005524">
    <property type="term" value="F:ATP binding"/>
    <property type="evidence" value="ECO:0007669"/>
    <property type="project" value="UniProtKB-KW"/>
</dbReference>
<dbReference type="AlphaFoldDB" id="A0A563VXP6"/>
<evidence type="ECO:0000313" key="4">
    <source>
        <dbReference type="Proteomes" id="UP000320055"/>
    </source>
</evidence>
<protein>
    <submittedName>
        <fullName evidence="3">Iron-sulfur cluster carrier protein</fullName>
    </submittedName>
</protein>
<organism evidence="3 4">
    <name type="scientific">Hyella patelloides LEGE 07179</name>
    <dbReference type="NCBI Taxonomy" id="945734"/>
    <lineage>
        <taxon>Bacteria</taxon>
        <taxon>Bacillati</taxon>
        <taxon>Cyanobacteriota</taxon>
        <taxon>Cyanophyceae</taxon>
        <taxon>Pleurocapsales</taxon>
        <taxon>Hyellaceae</taxon>
        <taxon>Hyella</taxon>
    </lineage>
</organism>
<dbReference type="PANTHER" id="PTHR42961:SF2">
    <property type="entry name" value="IRON-SULFUR PROTEIN NUBPL"/>
    <property type="match status" value="1"/>
</dbReference>
<dbReference type="InterPro" id="IPR044304">
    <property type="entry name" value="NUBPL-like"/>
</dbReference>
<keyword evidence="2" id="KW-0067">ATP-binding</keyword>
<keyword evidence="4" id="KW-1185">Reference proteome</keyword>
<dbReference type="Pfam" id="PF10609">
    <property type="entry name" value="ParA"/>
    <property type="match status" value="1"/>
</dbReference>
<accession>A0A563VXP6</accession>
<dbReference type="OrthoDB" id="9809679at2"/>
<evidence type="ECO:0000313" key="3">
    <source>
        <dbReference type="EMBL" id="VEP16185.1"/>
    </source>
</evidence>
<name>A0A563VXP6_9CYAN</name>
<sequence>MFSSTLDEVPTKTLTHKLQYNHQRIEGIKNIIAISSGRDRVGKNTIAVNIAVKLAQIGSKVGLLDADPNNLNVSNILGLKDPYIPVSGGAKGERFEPVNNFGVKLVSIASLLTVRSI</sequence>
<dbReference type="SUPFAM" id="SSF52540">
    <property type="entry name" value="P-loop containing nucleoside triphosphate hydrolases"/>
    <property type="match status" value="1"/>
</dbReference>
<dbReference type="InterPro" id="IPR027417">
    <property type="entry name" value="P-loop_NTPase"/>
</dbReference>
<dbReference type="RefSeq" id="WP_144875046.1">
    <property type="nucleotide sequence ID" value="NZ_LR214152.1"/>
</dbReference>